<proteinExistence type="predicted"/>
<gene>
    <name evidence="1" type="ORF">VFPPC_15181</name>
</gene>
<keyword evidence="2" id="KW-1185">Reference proteome</keyword>
<name>A0A179G5S4_METCM</name>
<sequence>MVKQALNTRGKLSGLVGKMRRVCGGVPFGSGLERDQRQVRNVTPTLRGAQDWTCPADGWVVASTLQPKLCSGLLQEIN</sequence>
<dbReference type="EMBL" id="LSBJ02000001">
    <property type="protein sequence ID" value="OAQ72703.1"/>
    <property type="molecule type" value="Genomic_DNA"/>
</dbReference>
<comment type="caution">
    <text evidence="1">The sequence shown here is derived from an EMBL/GenBank/DDBJ whole genome shotgun (WGS) entry which is preliminary data.</text>
</comment>
<dbReference type="RefSeq" id="XP_018148786.1">
    <property type="nucleotide sequence ID" value="XM_018292934.1"/>
</dbReference>
<reference evidence="1 2" key="1">
    <citation type="journal article" date="2016" name="PLoS Pathog.">
        <title>Biosynthesis of antibiotic leucinostatins in bio-control fungus Purpureocillium lilacinum and their inhibition on phytophthora revealed by genome mining.</title>
        <authorList>
            <person name="Wang G."/>
            <person name="Liu Z."/>
            <person name="Lin R."/>
            <person name="Li E."/>
            <person name="Mao Z."/>
            <person name="Ling J."/>
            <person name="Yang Y."/>
            <person name="Yin W.B."/>
            <person name="Xie B."/>
        </authorList>
    </citation>
    <scope>NUCLEOTIDE SEQUENCE [LARGE SCALE GENOMIC DNA]</scope>
    <source>
        <strain evidence="1">170</strain>
    </source>
</reference>
<dbReference type="AlphaFoldDB" id="A0A179G5S4"/>
<dbReference type="Proteomes" id="UP000078397">
    <property type="component" value="Unassembled WGS sequence"/>
</dbReference>
<evidence type="ECO:0000313" key="2">
    <source>
        <dbReference type="Proteomes" id="UP000078397"/>
    </source>
</evidence>
<dbReference type="GeneID" id="28856928"/>
<accession>A0A179G5S4</accession>
<evidence type="ECO:0000313" key="1">
    <source>
        <dbReference type="EMBL" id="OAQ72703.1"/>
    </source>
</evidence>
<dbReference type="KEGG" id="pchm:VFPPC_15181"/>
<protein>
    <submittedName>
        <fullName evidence="1">Uncharacterized protein</fullName>
    </submittedName>
</protein>
<organism evidence="1 2">
    <name type="scientific">Pochonia chlamydosporia 170</name>
    <dbReference type="NCBI Taxonomy" id="1380566"/>
    <lineage>
        <taxon>Eukaryota</taxon>
        <taxon>Fungi</taxon>
        <taxon>Dikarya</taxon>
        <taxon>Ascomycota</taxon>
        <taxon>Pezizomycotina</taxon>
        <taxon>Sordariomycetes</taxon>
        <taxon>Hypocreomycetidae</taxon>
        <taxon>Hypocreales</taxon>
        <taxon>Clavicipitaceae</taxon>
        <taxon>Pochonia</taxon>
    </lineage>
</organism>